<name>A0A9J6B802_SOLCO</name>
<evidence type="ECO:0000313" key="2">
    <source>
        <dbReference type="EMBL" id="KAG5632840.1"/>
    </source>
</evidence>
<gene>
    <name evidence="2" type="ORF">H5410_004557</name>
</gene>
<dbReference type="EMBL" id="JACXVP010000001">
    <property type="protein sequence ID" value="KAG5632840.1"/>
    <property type="molecule type" value="Genomic_DNA"/>
</dbReference>
<keyword evidence="3" id="KW-1185">Reference proteome</keyword>
<dbReference type="SUPFAM" id="SSF53756">
    <property type="entry name" value="UDP-Glycosyltransferase/glycogen phosphorylase"/>
    <property type="match status" value="1"/>
</dbReference>
<proteinExistence type="inferred from homology"/>
<organism evidence="2 3">
    <name type="scientific">Solanum commersonii</name>
    <name type="common">Commerson's wild potato</name>
    <name type="synonym">Commerson's nightshade</name>
    <dbReference type="NCBI Taxonomy" id="4109"/>
    <lineage>
        <taxon>Eukaryota</taxon>
        <taxon>Viridiplantae</taxon>
        <taxon>Streptophyta</taxon>
        <taxon>Embryophyta</taxon>
        <taxon>Tracheophyta</taxon>
        <taxon>Spermatophyta</taxon>
        <taxon>Magnoliopsida</taxon>
        <taxon>eudicotyledons</taxon>
        <taxon>Gunneridae</taxon>
        <taxon>Pentapetalae</taxon>
        <taxon>asterids</taxon>
        <taxon>lamiids</taxon>
        <taxon>Solanales</taxon>
        <taxon>Solanaceae</taxon>
        <taxon>Solanoideae</taxon>
        <taxon>Solaneae</taxon>
        <taxon>Solanum</taxon>
    </lineage>
</organism>
<dbReference type="Gene3D" id="3.40.50.2000">
    <property type="entry name" value="Glycogen Phosphorylase B"/>
    <property type="match status" value="2"/>
</dbReference>
<dbReference type="OrthoDB" id="1296460at2759"/>
<dbReference type="Proteomes" id="UP000824120">
    <property type="component" value="Chromosome 1"/>
</dbReference>
<protein>
    <submittedName>
        <fullName evidence="2">Uncharacterized protein</fullName>
    </submittedName>
</protein>
<dbReference type="GO" id="GO:0080044">
    <property type="term" value="F:quercetin 7-O-glucosyltransferase activity"/>
    <property type="evidence" value="ECO:0007669"/>
    <property type="project" value="TreeGrafter"/>
</dbReference>
<comment type="caution">
    <text evidence="2">The sequence shown here is derived from an EMBL/GenBank/DDBJ whole genome shotgun (WGS) entry which is preliminary data.</text>
</comment>
<evidence type="ECO:0000256" key="1">
    <source>
        <dbReference type="ARBA" id="ARBA00009995"/>
    </source>
</evidence>
<reference evidence="2 3" key="1">
    <citation type="submission" date="2020-09" db="EMBL/GenBank/DDBJ databases">
        <title>De no assembly of potato wild relative species, Solanum commersonii.</title>
        <authorList>
            <person name="Cho K."/>
        </authorList>
    </citation>
    <scope>NUCLEOTIDE SEQUENCE [LARGE SCALE GENOMIC DNA]</scope>
    <source>
        <strain evidence="2">LZ3.2</strain>
        <tissue evidence="2">Leaf</tissue>
    </source>
</reference>
<dbReference type="AlphaFoldDB" id="A0A9J6B802"/>
<sequence>MLSSEENPRVIVSTFDSLEFDALRILKHAIIETGHASLKCGRPFLWVTREGQDGNKMEDKLCCKDELEKQGKIIITSKVPIVACPLWNDQVCNTKLIQDIWKNGVRVNVNEFNRCITIVMGDSEEGEELRRNVKKGSDLAKEAMKEKGTSSVNLKAFANDILLGYNEC</sequence>
<evidence type="ECO:0000313" key="3">
    <source>
        <dbReference type="Proteomes" id="UP000824120"/>
    </source>
</evidence>
<comment type="similarity">
    <text evidence="1">Belongs to the UDP-glycosyltransferase family.</text>
</comment>
<dbReference type="GO" id="GO:0080043">
    <property type="term" value="F:quercetin 3-O-glucosyltransferase activity"/>
    <property type="evidence" value="ECO:0007669"/>
    <property type="project" value="TreeGrafter"/>
</dbReference>
<dbReference type="PANTHER" id="PTHR11926:SF1510">
    <property type="entry name" value="GLYCOSYLTRANSFERASE"/>
    <property type="match status" value="1"/>
</dbReference>
<accession>A0A9J6B802</accession>
<dbReference type="PANTHER" id="PTHR11926">
    <property type="entry name" value="GLUCOSYL/GLUCURONOSYL TRANSFERASES"/>
    <property type="match status" value="1"/>
</dbReference>